<accession>A0A432ATI3</accession>
<dbReference type="AlphaFoldDB" id="A0A432ATI3"/>
<reference evidence="2 3" key="1">
    <citation type="submission" date="2018-12" db="EMBL/GenBank/DDBJ databases">
        <authorList>
            <person name="Lunina O.N."/>
            <person name="Grouzdev D.S."/>
            <person name="Gorlenko V.M."/>
            <person name="Savvichev A.S."/>
        </authorList>
    </citation>
    <scope>NUCLEOTIDE SEQUENCE [LARGE SCALE GENOMIC DNA]</scope>
    <source>
        <strain evidence="2 3">BrKhr-17</strain>
    </source>
</reference>
<keyword evidence="1" id="KW-1133">Transmembrane helix</keyword>
<evidence type="ECO:0000256" key="1">
    <source>
        <dbReference type="SAM" id="Phobius"/>
    </source>
</evidence>
<feature type="transmembrane region" description="Helical" evidence="1">
    <location>
        <begin position="61"/>
        <end position="83"/>
    </location>
</feature>
<evidence type="ECO:0000313" key="3">
    <source>
        <dbReference type="Proteomes" id="UP000279908"/>
    </source>
</evidence>
<gene>
    <name evidence="2" type="ORF">EKD02_06695</name>
</gene>
<protein>
    <submittedName>
        <fullName evidence="2">Rod shape-determining protein MreD</fullName>
    </submittedName>
</protein>
<keyword evidence="1" id="KW-0472">Membrane</keyword>
<sequence length="163" mass="17129">MKATTFRIAALLVPVTLMQVFLMPNLSILHVSPDALAVLVGFTAISAGRNTSMLTGFIGGMLMGILTGQMGLLMLAGTIGGFMAALFQIPEECHATQSLKTRRFFLASTLCSFTSSTIMTAGLNPLALSPAYRIAVLGGIGAILTLLLAIAARVLFMKKSFAD</sequence>
<feature type="transmembrane region" description="Helical" evidence="1">
    <location>
        <begin position="134"/>
        <end position="156"/>
    </location>
</feature>
<name>A0A432ATI3_CHLPH</name>
<dbReference type="EMBL" id="RXYK01000009">
    <property type="protein sequence ID" value="RTY37516.1"/>
    <property type="molecule type" value="Genomic_DNA"/>
</dbReference>
<dbReference type="RefSeq" id="WP_126384644.1">
    <property type="nucleotide sequence ID" value="NZ_RXYK01000009.1"/>
</dbReference>
<keyword evidence="1" id="KW-0812">Transmembrane</keyword>
<feature type="transmembrane region" description="Helical" evidence="1">
    <location>
        <begin position="104"/>
        <end position="128"/>
    </location>
</feature>
<comment type="caution">
    <text evidence="2">The sequence shown here is derived from an EMBL/GenBank/DDBJ whole genome shotgun (WGS) entry which is preliminary data.</text>
</comment>
<organism evidence="2 3">
    <name type="scientific">Chlorobium phaeovibrioides</name>
    <dbReference type="NCBI Taxonomy" id="1094"/>
    <lineage>
        <taxon>Bacteria</taxon>
        <taxon>Pseudomonadati</taxon>
        <taxon>Chlorobiota</taxon>
        <taxon>Chlorobiia</taxon>
        <taxon>Chlorobiales</taxon>
        <taxon>Chlorobiaceae</taxon>
        <taxon>Chlorobium/Pelodictyon group</taxon>
        <taxon>Chlorobium</taxon>
    </lineage>
</organism>
<proteinExistence type="predicted"/>
<dbReference type="Proteomes" id="UP000279908">
    <property type="component" value="Unassembled WGS sequence"/>
</dbReference>
<evidence type="ECO:0000313" key="2">
    <source>
        <dbReference type="EMBL" id="RTY37516.1"/>
    </source>
</evidence>